<dbReference type="AlphaFoldDB" id="A0A7C4KJ37"/>
<evidence type="ECO:0000313" key="1">
    <source>
        <dbReference type="EMBL" id="HGS22718.1"/>
    </source>
</evidence>
<protein>
    <submittedName>
        <fullName evidence="1">Uncharacterized protein</fullName>
    </submittedName>
</protein>
<gene>
    <name evidence="1" type="ORF">ENT37_12755</name>
</gene>
<sequence>MTENYASKRERWQRLLDALPESLRGHISLRNVEAVSALSPEAQGTLAQAIQAGLKRLPRAIELLGKAPELTVSELLEKASAEQESVKKAVVPDTDTQRRLADLIQFCYPDMNRISANALCESEALAGVLQIVSALESMFASPHLNSDFVLVIFHACLKQALERLDQKLAENPAFQQAVSKNNLTTHSTEVSNA</sequence>
<organism evidence="1">
    <name type="scientific">Anaerolinea thermolimosa</name>
    <dbReference type="NCBI Taxonomy" id="229919"/>
    <lineage>
        <taxon>Bacteria</taxon>
        <taxon>Bacillati</taxon>
        <taxon>Chloroflexota</taxon>
        <taxon>Anaerolineae</taxon>
        <taxon>Anaerolineales</taxon>
        <taxon>Anaerolineaceae</taxon>
        <taxon>Anaerolinea</taxon>
    </lineage>
</organism>
<reference evidence="1" key="1">
    <citation type="journal article" date="2020" name="mSystems">
        <title>Genome- and Community-Level Interaction Insights into Carbon Utilization and Element Cycling Functions of Hydrothermarchaeota in Hydrothermal Sediment.</title>
        <authorList>
            <person name="Zhou Z."/>
            <person name="Liu Y."/>
            <person name="Xu W."/>
            <person name="Pan J."/>
            <person name="Luo Z.H."/>
            <person name="Li M."/>
        </authorList>
    </citation>
    <scope>NUCLEOTIDE SEQUENCE [LARGE SCALE GENOMIC DNA]</scope>
    <source>
        <strain evidence="1">SpSt-573</strain>
    </source>
</reference>
<name>A0A7C4KJ37_9CHLR</name>
<dbReference type="EMBL" id="DSYK01000637">
    <property type="protein sequence ID" value="HGS22718.1"/>
    <property type="molecule type" value="Genomic_DNA"/>
</dbReference>
<comment type="caution">
    <text evidence="1">The sequence shown here is derived from an EMBL/GenBank/DDBJ whole genome shotgun (WGS) entry which is preliminary data.</text>
</comment>
<accession>A0A7C4KJ37</accession>
<proteinExistence type="predicted"/>